<dbReference type="Gene3D" id="3.60.15.10">
    <property type="entry name" value="Ribonuclease Z/Hydroxyacylglutathione hydrolase-like"/>
    <property type="match status" value="1"/>
</dbReference>
<dbReference type="RefSeq" id="WP_170094601.1">
    <property type="nucleotide sequence ID" value="NZ_WOYG01000001.1"/>
</dbReference>
<comment type="caution">
    <text evidence="1">The sequence shown here is derived from an EMBL/GenBank/DDBJ whole genome shotgun (WGS) entry which is preliminary data.</text>
</comment>
<protein>
    <recommendedName>
        <fullName evidence="3">MBL fold metallo-hydrolase</fullName>
    </recommendedName>
</protein>
<dbReference type="OrthoDB" id="169463at2157"/>
<dbReference type="AlphaFoldDB" id="A0A847UC29"/>
<evidence type="ECO:0000313" key="2">
    <source>
        <dbReference type="Proteomes" id="UP000608662"/>
    </source>
</evidence>
<accession>A0A847UC29</accession>
<gene>
    <name evidence="1" type="ORF">GOC74_13685</name>
</gene>
<evidence type="ECO:0008006" key="3">
    <source>
        <dbReference type="Google" id="ProtNLM"/>
    </source>
</evidence>
<sequence>MKGSGSATDWQAIDRWEHGVGWLPYPDETMQRASHAIEVDGEVWLVDPIDFDGLDDLVAEHGEVAGVAVLLDRHKRDAAAVANRHDVAVHVPAFMREIADDFSAPVELIERELGETGYRMHELKNNGFWKEAALYSDDTETLVVPESLGTSSYFRARGERLGVHPMLRLFPPRKLVRLSPERVLVGHGTGIHEDAAAAVQDALDGSRTRAPSLYAKTAREFIFG</sequence>
<proteinExistence type="predicted"/>
<reference evidence="1" key="1">
    <citation type="submission" date="2019-12" db="EMBL/GenBank/DDBJ databases">
        <title>Whole-genome sequence of Halomicrobium mukohataei pws1.</title>
        <authorList>
            <person name="Verma D.K."/>
            <person name="Gopal K."/>
            <person name="Prasad E.S."/>
        </authorList>
    </citation>
    <scope>NUCLEOTIDE SEQUENCE</scope>
    <source>
        <strain evidence="1">Pws1</strain>
    </source>
</reference>
<name>A0A847UC29_9EURY</name>
<dbReference type="Proteomes" id="UP000608662">
    <property type="component" value="Unassembled WGS sequence"/>
</dbReference>
<organism evidence="1 2">
    <name type="scientific">Halomicrobium mukohataei</name>
    <dbReference type="NCBI Taxonomy" id="57705"/>
    <lineage>
        <taxon>Archaea</taxon>
        <taxon>Methanobacteriati</taxon>
        <taxon>Methanobacteriota</taxon>
        <taxon>Stenosarchaea group</taxon>
        <taxon>Halobacteria</taxon>
        <taxon>Halobacteriales</taxon>
        <taxon>Haloarculaceae</taxon>
        <taxon>Halomicrobium</taxon>
    </lineage>
</organism>
<dbReference type="EMBL" id="WOYG01000001">
    <property type="protein sequence ID" value="NLV10975.1"/>
    <property type="molecule type" value="Genomic_DNA"/>
</dbReference>
<evidence type="ECO:0000313" key="1">
    <source>
        <dbReference type="EMBL" id="NLV10975.1"/>
    </source>
</evidence>
<dbReference type="InterPro" id="IPR036866">
    <property type="entry name" value="RibonucZ/Hydroxyglut_hydro"/>
</dbReference>
<dbReference type="SUPFAM" id="SSF56281">
    <property type="entry name" value="Metallo-hydrolase/oxidoreductase"/>
    <property type="match status" value="1"/>
</dbReference>